<accession>A0A396JL00</accession>
<evidence type="ECO:0000256" key="6">
    <source>
        <dbReference type="ARBA" id="ARBA00022989"/>
    </source>
</evidence>
<dbReference type="InterPro" id="IPR055282">
    <property type="entry name" value="PPI1-4"/>
</dbReference>
<comment type="similarity">
    <text evidence="9">Belongs to the plant Proton pump-interactor protein family.</text>
</comment>
<evidence type="ECO:0000256" key="9">
    <source>
        <dbReference type="ARBA" id="ARBA00038080"/>
    </source>
</evidence>
<keyword evidence="6" id="KW-1133">Transmembrane helix</keyword>
<evidence type="ECO:0000313" key="11">
    <source>
        <dbReference type="EMBL" id="RHN75747.1"/>
    </source>
</evidence>
<sequence>MENKETTSPTKHDERRMAINGDSEHVSRIAQQFYFVKLCPTDPNSISKIKKEENLIKKMNQDICEITESITKKMSKGEYLNSLSKYYPQSDLRNHLASNENIVGDLYMTLDQLNFINKVANGEWFGEKLDKNSLNYFKLHRSKSLAEEKQILRDIKILQKDVASFKSPSHLINSCCLPFYIMKLTYKQGGIEFCWNNENLDHIRKNYSLNDWGNLVIEIEIFKIQHLERVSGNDSVKANISSYESLKKRIEDKIKILCDESLKARREWMECRTKGRHDMKELEAINRELYSLREKLTEKHKKKDEAYQRILKLKKLHHEEILPYDQHCSLINKVHQLAKEKDIAALDKMSRSEVETFMLKWNNNKAFREDYEKKVLQSLERRELSGDGRRRPDKSCSIML</sequence>
<evidence type="ECO:0000256" key="5">
    <source>
        <dbReference type="ARBA" id="ARBA00022824"/>
    </source>
</evidence>
<keyword evidence="7" id="KW-0175">Coiled coil</keyword>
<evidence type="ECO:0000256" key="7">
    <source>
        <dbReference type="ARBA" id="ARBA00023054"/>
    </source>
</evidence>
<dbReference type="GO" id="GO:0005789">
    <property type="term" value="C:endoplasmic reticulum membrane"/>
    <property type="evidence" value="ECO:0007669"/>
    <property type="project" value="UniProtKB-SubCell"/>
</dbReference>
<gene>
    <name evidence="11" type="ORF">MtrunA17_Chr2g0324591</name>
</gene>
<dbReference type="GO" id="GO:0005886">
    <property type="term" value="C:plasma membrane"/>
    <property type="evidence" value="ECO:0007669"/>
    <property type="project" value="UniProtKB-SubCell"/>
</dbReference>
<dbReference type="OrthoDB" id="656882at2759"/>
<keyword evidence="4" id="KW-0812">Transmembrane</keyword>
<feature type="region of interest" description="Disordered" evidence="10">
    <location>
        <begin position="1"/>
        <end position="20"/>
    </location>
</feature>
<dbReference type="AlphaFoldDB" id="A0A396JL00"/>
<keyword evidence="5" id="KW-0256">Endoplasmic reticulum</keyword>
<evidence type="ECO:0000256" key="10">
    <source>
        <dbReference type="SAM" id="MobiDB-lite"/>
    </source>
</evidence>
<evidence type="ECO:0000256" key="1">
    <source>
        <dbReference type="ARBA" id="ARBA00004162"/>
    </source>
</evidence>
<comment type="caution">
    <text evidence="11">The sequence shown here is derived from an EMBL/GenBank/DDBJ whole genome shotgun (WGS) entry which is preliminary data.</text>
</comment>
<evidence type="ECO:0000256" key="8">
    <source>
        <dbReference type="ARBA" id="ARBA00023136"/>
    </source>
</evidence>
<evidence type="ECO:0000256" key="4">
    <source>
        <dbReference type="ARBA" id="ARBA00022692"/>
    </source>
</evidence>
<dbReference type="PANTHER" id="PTHR32219">
    <property type="entry name" value="RNA-BINDING PROTEIN YLMH-RELATED"/>
    <property type="match status" value="1"/>
</dbReference>
<organism evidence="11 12">
    <name type="scientific">Medicago truncatula</name>
    <name type="common">Barrel medic</name>
    <name type="synonym">Medicago tribuloides</name>
    <dbReference type="NCBI Taxonomy" id="3880"/>
    <lineage>
        <taxon>Eukaryota</taxon>
        <taxon>Viridiplantae</taxon>
        <taxon>Streptophyta</taxon>
        <taxon>Embryophyta</taxon>
        <taxon>Tracheophyta</taxon>
        <taxon>Spermatophyta</taxon>
        <taxon>Magnoliopsida</taxon>
        <taxon>eudicotyledons</taxon>
        <taxon>Gunneridae</taxon>
        <taxon>Pentapetalae</taxon>
        <taxon>rosids</taxon>
        <taxon>fabids</taxon>
        <taxon>Fabales</taxon>
        <taxon>Fabaceae</taxon>
        <taxon>Papilionoideae</taxon>
        <taxon>50 kb inversion clade</taxon>
        <taxon>NPAAA clade</taxon>
        <taxon>Hologalegina</taxon>
        <taxon>IRL clade</taxon>
        <taxon>Trifolieae</taxon>
        <taxon>Medicago</taxon>
    </lineage>
</organism>
<comment type="subcellular location">
    <subcellularLocation>
        <location evidence="1">Cell membrane</location>
        <topology evidence="1">Single-pass membrane protein</topology>
    </subcellularLocation>
    <subcellularLocation>
        <location evidence="2">Endoplasmic reticulum membrane</location>
        <topology evidence="2">Single-pass membrane protein</topology>
    </subcellularLocation>
</comment>
<evidence type="ECO:0000256" key="3">
    <source>
        <dbReference type="ARBA" id="ARBA00022475"/>
    </source>
</evidence>
<dbReference type="EMBL" id="PSQE01000002">
    <property type="protein sequence ID" value="RHN75747.1"/>
    <property type="molecule type" value="Genomic_DNA"/>
</dbReference>
<protein>
    <submittedName>
        <fullName evidence="11">Putative proton pump-interactor</fullName>
    </submittedName>
</protein>
<evidence type="ECO:0000313" key="12">
    <source>
        <dbReference type="Proteomes" id="UP000265566"/>
    </source>
</evidence>
<evidence type="ECO:0000256" key="2">
    <source>
        <dbReference type="ARBA" id="ARBA00004389"/>
    </source>
</evidence>
<name>A0A396JL00_MEDTR</name>
<proteinExistence type="inferred from homology"/>
<dbReference type="Gramene" id="rna11989">
    <property type="protein sequence ID" value="RHN75747.1"/>
    <property type="gene ID" value="gene11989"/>
</dbReference>
<dbReference type="PANTHER" id="PTHR32219:SF2">
    <property type="entry name" value="PROTON PUMP-INTERACTOR 1"/>
    <property type="match status" value="1"/>
</dbReference>
<reference evidence="12" key="1">
    <citation type="journal article" date="2018" name="Nat. Plants">
        <title>Whole-genome landscape of Medicago truncatula symbiotic genes.</title>
        <authorList>
            <person name="Pecrix Y."/>
            <person name="Staton S.E."/>
            <person name="Sallet E."/>
            <person name="Lelandais-Briere C."/>
            <person name="Moreau S."/>
            <person name="Carrere S."/>
            <person name="Blein T."/>
            <person name="Jardinaud M.F."/>
            <person name="Latrasse D."/>
            <person name="Zouine M."/>
            <person name="Zahm M."/>
            <person name="Kreplak J."/>
            <person name="Mayjonade B."/>
            <person name="Satge C."/>
            <person name="Perez M."/>
            <person name="Cauet S."/>
            <person name="Marande W."/>
            <person name="Chantry-Darmon C."/>
            <person name="Lopez-Roques C."/>
            <person name="Bouchez O."/>
            <person name="Berard A."/>
            <person name="Debelle F."/>
            <person name="Munos S."/>
            <person name="Bendahmane A."/>
            <person name="Berges H."/>
            <person name="Niebel A."/>
            <person name="Buitink J."/>
            <person name="Frugier F."/>
            <person name="Benhamed M."/>
            <person name="Crespi M."/>
            <person name="Gouzy J."/>
            <person name="Gamas P."/>
        </authorList>
    </citation>
    <scope>NUCLEOTIDE SEQUENCE [LARGE SCALE GENOMIC DNA]</scope>
    <source>
        <strain evidence="12">cv. Jemalong A17</strain>
    </source>
</reference>
<dbReference type="Proteomes" id="UP000265566">
    <property type="component" value="Chromosome 2"/>
</dbReference>
<keyword evidence="8" id="KW-0472">Membrane</keyword>
<keyword evidence="3" id="KW-1003">Cell membrane</keyword>